<protein>
    <recommendedName>
        <fullName evidence="5">Tesmin/TSO1-like CXC domain-containing protein</fullName>
    </recommendedName>
</protein>
<evidence type="ECO:0008006" key="5">
    <source>
        <dbReference type="Google" id="ProtNLM"/>
    </source>
</evidence>
<evidence type="ECO:0000256" key="1">
    <source>
        <dbReference type="SAM" id="MobiDB-lite"/>
    </source>
</evidence>
<dbReference type="AlphaFoldDB" id="A0A8S3T9J1"/>
<comment type="caution">
    <text evidence="3">The sequence shown here is derived from an EMBL/GenBank/DDBJ whole genome shotgun (WGS) entry which is preliminary data.</text>
</comment>
<name>A0A8S3T9J1_MYTED</name>
<evidence type="ECO:0000313" key="3">
    <source>
        <dbReference type="EMBL" id="CAG2230139.1"/>
    </source>
</evidence>
<evidence type="ECO:0000256" key="2">
    <source>
        <dbReference type="SAM" id="Phobius"/>
    </source>
</evidence>
<dbReference type="OrthoDB" id="6753017at2759"/>
<sequence>MERYGARRLRMTIWETTRNGQLQTTHLGSILFILVMMDACVFCRVSLLNGEEITQLREKGCNTVNRTSQTRNDTIVTTPGQKVHQKCRRDYINANSIKKDMRDKDVSITEPTRDLRSSTPDFEFQKNCLFCGCFAKFSESKRGIDVFPVRTTDFSNTLRNICKERNDEWSEIVLRRLNIAPSDLHAADAIYHQTCSVNFRTGKQIPVSKQANKEVKRTTPGRPKEDSSEKAFLQIVRQLEETQDELASVSDLVQAMEDICGDKAYSVVHMKKRLQTYFGSDIIITEVNGKPNIVTFRRTASSILNEFYRRPSSKSPEEEKLSMIETAAKLIKADIMSLKDSKAVYPSSVDINSEQNITFVPDSLQTLLRTLFSQNDSSVKVASVGQAIIQASRPRTLIAPLQIALSVQMHHHFGSRFLLDTLNTLGFASSYTEVQRFELNAAAAAHDRTNTQFGNGTFVQFKNSQAQLLYNANANDDVISAGENIISSLYNGAPYEGLNVLRYRKFAARVLTNKTCVQIHTLPPTSNAASFHSQRAYLQMKMWMNKDNLNPCEWGWKVANGNLVPVKCTMDAAPSKLLNIIRCNCKTNCDTKRCTCRKNGLECSVACGECKGTGCTNSSKTVDMDD</sequence>
<gene>
    <name evidence="3" type="ORF">MEDL_42980</name>
</gene>
<dbReference type="PANTHER" id="PTHR47018:SF4">
    <property type="match status" value="1"/>
</dbReference>
<keyword evidence="4" id="KW-1185">Reference proteome</keyword>
<dbReference type="Proteomes" id="UP000683360">
    <property type="component" value="Unassembled WGS sequence"/>
</dbReference>
<feature type="region of interest" description="Disordered" evidence="1">
    <location>
        <begin position="209"/>
        <end position="228"/>
    </location>
</feature>
<accession>A0A8S3T9J1</accession>
<feature type="transmembrane region" description="Helical" evidence="2">
    <location>
        <begin position="27"/>
        <end position="47"/>
    </location>
</feature>
<keyword evidence="2" id="KW-0812">Transmembrane</keyword>
<feature type="compositionally biased region" description="Basic and acidic residues" evidence="1">
    <location>
        <begin position="211"/>
        <end position="228"/>
    </location>
</feature>
<evidence type="ECO:0000313" key="4">
    <source>
        <dbReference type="Proteomes" id="UP000683360"/>
    </source>
</evidence>
<keyword evidence="2" id="KW-0472">Membrane</keyword>
<proteinExistence type="predicted"/>
<dbReference type="PANTHER" id="PTHR47018">
    <property type="entry name" value="CXC DOMAIN-CONTAINING PROTEIN-RELATED"/>
    <property type="match status" value="1"/>
</dbReference>
<organism evidence="3 4">
    <name type="scientific">Mytilus edulis</name>
    <name type="common">Blue mussel</name>
    <dbReference type="NCBI Taxonomy" id="6550"/>
    <lineage>
        <taxon>Eukaryota</taxon>
        <taxon>Metazoa</taxon>
        <taxon>Spiralia</taxon>
        <taxon>Lophotrochozoa</taxon>
        <taxon>Mollusca</taxon>
        <taxon>Bivalvia</taxon>
        <taxon>Autobranchia</taxon>
        <taxon>Pteriomorphia</taxon>
        <taxon>Mytilida</taxon>
        <taxon>Mytiloidea</taxon>
        <taxon>Mytilidae</taxon>
        <taxon>Mytilinae</taxon>
        <taxon>Mytilus</taxon>
    </lineage>
</organism>
<reference evidence="3" key="1">
    <citation type="submission" date="2021-03" db="EMBL/GenBank/DDBJ databases">
        <authorList>
            <person name="Bekaert M."/>
        </authorList>
    </citation>
    <scope>NUCLEOTIDE SEQUENCE</scope>
</reference>
<keyword evidence="2" id="KW-1133">Transmembrane helix</keyword>
<dbReference type="EMBL" id="CAJPWZ010002050">
    <property type="protein sequence ID" value="CAG2230139.1"/>
    <property type="molecule type" value="Genomic_DNA"/>
</dbReference>